<dbReference type="EMBL" id="BQNB010011908">
    <property type="protein sequence ID" value="GJS96725.1"/>
    <property type="molecule type" value="Genomic_DNA"/>
</dbReference>
<gene>
    <name evidence="2" type="ORF">Tco_0803693</name>
</gene>
<feature type="domain" description="Reverse transcriptase" evidence="1">
    <location>
        <begin position="161"/>
        <end position="410"/>
    </location>
</feature>
<keyword evidence="2" id="KW-0808">Transferase</keyword>
<dbReference type="Proteomes" id="UP001151760">
    <property type="component" value="Unassembled WGS sequence"/>
</dbReference>
<dbReference type="PROSITE" id="PS50878">
    <property type="entry name" value="RT_POL"/>
    <property type="match status" value="1"/>
</dbReference>
<evidence type="ECO:0000259" key="1">
    <source>
        <dbReference type="PROSITE" id="PS50878"/>
    </source>
</evidence>
<dbReference type="CDD" id="cd01650">
    <property type="entry name" value="RT_nLTR_like"/>
    <property type="match status" value="1"/>
</dbReference>
<proteinExistence type="predicted"/>
<dbReference type="PANTHER" id="PTHR33116">
    <property type="entry name" value="REVERSE TRANSCRIPTASE ZINC-BINDING DOMAIN-CONTAINING PROTEIN-RELATED-RELATED"/>
    <property type="match status" value="1"/>
</dbReference>
<keyword evidence="2" id="KW-0695">RNA-directed DNA polymerase</keyword>
<name>A0ABQ5A384_9ASTR</name>
<reference evidence="2" key="1">
    <citation type="journal article" date="2022" name="Int. J. Mol. Sci.">
        <title>Draft Genome of Tanacetum Coccineum: Genomic Comparison of Closely Related Tanacetum-Family Plants.</title>
        <authorList>
            <person name="Yamashiro T."/>
            <person name="Shiraishi A."/>
            <person name="Nakayama K."/>
            <person name="Satake H."/>
        </authorList>
    </citation>
    <scope>NUCLEOTIDE SEQUENCE</scope>
</reference>
<dbReference type="SUPFAM" id="SSF56672">
    <property type="entry name" value="DNA/RNA polymerases"/>
    <property type="match status" value="1"/>
</dbReference>
<sequence length="573" mass="65534">MQQNNVRRSLKYELSEIDKELDRGIVYDTALLNRMELMRQLQDINQMEAKDSLQKSKIKWAIEGDENTKFFHGIINKKRSQLSIRGVFVDGNWCTDPSMVKDTFKNHFEARFKQPSYDRLKLNTSFNNWLSPDQVEDMDRNVSRDEFVGLFGTVERIMVEDFFDTGLLPKCCNSSFIALIPKVMDAKFVSDFRPISLIGYVYKVITKVLAIRLSTVISDLVSETQSAFVANRQILDGPFILNEVLNWCKRNRKQSLFFKVDFAKAYDSVRWDYLLDVLYAFGFGPNWCRWIRGDPLSPYLFILIMESLHISFFRVVNDGLFKGVQLHGSVNISHLFYADDAMFIGEWSDLTLKSIVNILKCFFLASGLKINIHKSQVLGIGVPHSIVGQAANMIGCVVMKSQFRYLGVMVGECMSQRSAWVDTVHKLQSRLSKWKVKTLSIGGRLTLLKSVLGASPLYNMSIYKVPKGVLKVMEIIRSKFFNGADSLDRKITWVAWDKVWRFISRDGSLWFKVIQALYGSRFPLFVSPSLNWPRMSPVADKFGEHSSQGYAGLSVGNVARMELSVNNGPICLL</sequence>
<dbReference type="InterPro" id="IPR043502">
    <property type="entry name" value="DNA/RNA_pol_sf"/>
</dbReference>
<keyword evidence="2" id="KW-0548">Nucleotidyltransferase</keyword>
<evidence type="ECO:0000313" key="2">
    <source>
        <dbReference type="EMBL" id="GJS96725.1"/>
    </source>
</evidence>
<accession>A0ABQ5A384</accession>
<keyword evidence="3" id="KW-1185">Reference proteome</keyword>
<protein>
    <submittedName>
        <fullName evidence="2">RNA-directed DNA polymerase, eukaryota</fullName>
    </submittedName>
</protein>
<dbReference type="PANTHER" id="PTHR33116:SF79">
    <property type="entry name" value="REVERSE TRANSCRIPTASE DOMAIN, ZINC FINGER, CCHC-TYPE-RELATED"/>
    <property type="match status" value="1"/>
</dbReference>
<dbReference type="Pfam" id="PF00078">
    <property type="entry name" value="RVT_1"/>
    <property type="match status" value="1"/>
</dbReference>
<evidence type="ECO:0000313" key="3">
    <source>
        <dbReference type="Proteomes" id="UP001151760"/>
    </source>
</evidence>
<dbReference type="InterPro" id="IPR000477">
    <property type="entry name" value="RT_dom"/>
</dbReference>
<organism evidence="2 3">
    <name type="scientific">Tanacetum coccineum</name>
    <dbReference type="NCBI Taxonomy" id="301880"/>
    <lineage>
        <taxon>Eukaryota</taxon>
        <taxon>Viridiplantae</taxon>
        <taxon>Streptophyta</taxon>
        <taxon>Embryophyta</taxon>
        <taxon>Tracheophyta</taxon>
        <taxon>Spermatophyta</taxon>
        <taxon>Magnoliopsida</taxon>
        <taxon>eudicotyledons</taxon>
        <taxon>Gunneridae</taxon>
        <taxon>Pentapetalae</taxon>
        <taxon>asterids</taxon>
        <taxon>campanulids</taxon>
        <taxon>Asterales</taxon>
        <taxon>Asteraceae</taxon>
        <taxon>Asteroideae</taxon>
        <taxon>Anthemideae</taxon>
        <taxon>Anthemidinae</taxon>
        <taxon>Tanacetum</taxon>
    </lineage>
</organism>
<dbReference type="GO" id="GO:0003964">
    <property type="term" value="F:RNA-directed DNA polymerase activity"/>
    <property type="evidence" value="ECO:0007669"/>
    <property type="project" value="UniProtKB-KW"/>
</dbReference>
<comment type="caution">
    <text evidence="2">The sequence shown here is derived from an EMBL/GenBank/DDBJ whole genome shotgun (WGS) entry which is preliminary data.</text>
</comment>
<reference evidence="2" key="2">
    <citation type="submission" date="2022-01" db="EMBL/GenBank/DDBJ databases">
        <authorList>
            <person name="Yamashiro T."/>
            <person name="Shiraishi A."/>
            <person name="Satake H."/>
            <person name="Nakayama K."/>
        </authorList>
    </citation>
    <scope>NUCLEOTIDE SEQUENCE</scope>
</reference>